<accession>A0A328Q0J9</accession>
<reference evidence="3 4" key="1">
    <citation type="submission" date="2017-05" db="EMBL/GenBank/DDBJ databases">
        <title>Host range expansion of the Methanosphaera genus to humans and monogastric animals involves recent and extensive reduction in genome content.</title>
        <authorList>
            <person name="Hoedt E.C."/>
            <person name="Volmer J.G."/>
            <person name="Parks D.H."/>
            <person name="Rosewarne C.P."/>
            <person name="Denman S.E."/>
            <person name="Mcsweeney C.S."/>
            <person name="O Cuiv P."/>
            <person name="Hugenholtz P."/>
            <person name="Tyson G.W."/>
            <person name="Morrison M."/>
        </authorList>
    </citation>
    <scope>NUCLEOTIDE SEQUENCE [LARGE SCALE GENOMIC DNA]</scope>
    <source>
        <strain evidence="3 4">PA5</strain>
    </source>
</reference>
<evidence type="ECO:0000313" key="3">
    <source>
        <dbReference type="EMBL" id="RAP03752.1"/>
    </source>
</evidence>
<feature type="domain" description="Glycosyltransferase subfamily 4-like N-terminal" evidence="2">
    <location>
        <begin position="16"/>
        <end position="200"/>
    </location>
</feature>
<proteinExistence type="predicted"/>
<sequence length="395" mass="45183">MKICYITNLYPPHVLGGAEIVVKKIATQMAKKHTVIIITTSPDNNPHIIKQDSIIIYQLNTTKLYPVYKQTEASGVKKPLWHLFDLWNNDTYNKIRQILIDEDIDIVHINNFKGLSLSCFKAGSDLNIPIVFESHDFSLICPRANLIRGNNTLCKKRNFCCNSYVNIQRKLLDNHVDLLISPSNFMINKFKENNFFRNTSSVKIPLAIECNTNKTRKSYDTIDITYIGTLGKHKGVQTLIEAFESIENRDIKLHIIGKGYDEEEFRKLAESDERIVFHGFVDNSKIQHFYELSNVIIIPSICYDNSPLVIYESFSNYTPVIGSNIGGIPELIKDGVNGYLFEPGNIYDLKEKLEKIINNRELLVDLENNAGKSLPVDSMKVMIDSLINEYDKLLI</sequence>
<evidence type="ECO:0000259" key="1">
    <source>
        <dbReference type="Pfam" id="PF00534"/>
    </source>
</evidence>
<dbReference type="Pfam" id="PF13439">
    <property type="entry name" value="Glyco_transf_4"/>
    <property type="match status" value="1"/>
</dbReference>
<comment type="caution">
    <text evidence="3">The sequence shown here is derived from an EMBL/GenBank/DDBJ whole genome shotgun (WGS) entry which is preliminary data.</text>
</comment>
<evidence type="ECO:0008006" key="5">
    <source>
        <dbReference type="Google" id="ProtNLM"/>
    </source>
</evidence>
<dbReference type="GO" id="GO:0016757">
    <property type="term" value="F:glycosyltransferase activity"/>
    <property type="evidence" value="ECO:0007669"/>
    <property type="project" value="InterPro"/>
</dbReference>
<dbReference type="RefSeq" id="WP_112149238.1">
    <property type="nucleotide sequence ID" value="NZ_CATZXA010000028.1"/>
</dbReference>
<feature type="domain" description="Glycosyl transferase family 1" evidence="1">
    <location>
        <begin position="214"/>
        <end position="371"/>
    </location>
</feature>
<evidence type="ECO:0000259" key="2">
    <source>
        <dbReference type="Pfam" id="PF13439"/>
    </source>
</evidence>
<dbReference type="AlphaFoldDB" id="A0A328Q0J9"/>
<dbReference type="Gene3D" id="3.40.50.2000">
    <property type="entry name" value="Glycogen Phosphorylase B"/>
    <property type="match status" value="2"/>
</dbReference>
<dbReference type="InterPro" id="IPR050194">
    <property type="entry name" value="Glycosyltransferase_grp1"/>
</dbReference>
<name>A0A328Q0J9_9EURY</name>
<protein>
    <recommendedName>
        <fullName evidence="5">Glycosyltransferase</fullName>
    </recommendedName>
</protein>
<gene>
    <name evidence="3" type="ORF">CA615_00250</name>
</gene>
<evidence type="ECO:0000313" key="4">
    <source>
        <dbReference type="Proteomes" id="UP000248557"/>
    </source>
</evidence>
<dbReference type="InterPro" id="IPR028098">
    <property type="entry name" value="Glyco_trans_4-like_N"/>
</dbReference>
<dbReference type="PANTHER" id="PTHR45947:SF13">
    <property type="entry name" value="TRANSFERASE"/>
    <property type="match status" value="1"/>
</dbReference>
<dbReference type="Pfam" id="PF00534">
    <property type="entry name" value="Glycos_transf_1"/>
    <property type="match status" value="1"/>
</dbReference>
<dbReference type="SUPFAM" id="SSF53756">
    <property type="entry name" value="UDP-Glycosyltransferase/glycogen phosphorylase"/>
    <property type="match status" value="1"/>
</dbReference>
<dbReference type="InterPro" id="IPR001296">
    <property type="entry name" value="Glyco_trans_1"/>
</dbReference>
<dbReference type="PANTHER" id="PTHR45947">
    <property type="entry name" value="SULFOQUINOVOSYL TRANSFERASE SQD2"/>
    <property type="match status" value="1"/>
</dbReference>
<dbReference type="CDD" id="cd03823">
    <property type="entry name" value="GT4_ExpE7-like"/>
    <property type="match status" value="1"/>
</dbReference>
<dbReference type="Proteomes" id="UP000248557">
    <property type="component" value="Unassembled WGS sequence"/>
</dbReference>
<dbReference type="EMBL" id="NGJK01000005">
    <property type="protein sequence ID" value="RAP03752.1"/>
    <property type="molecule type" value="Genomic_DNA"/>
</dbReference>
<organism evidence="3 4">
    <name type="scientific">Methanosphaera stadtmanae</name>
    <dbReference type="NCBI Taxonomy" id="2317"/>
    <lineage>
        <taxon>Archaea</taxon>
        <taxon>Methanobacteriati</taxon>
        <taxon>Methanobacteriota</taxon>
        <taxon>Methanomada group</taxon>
        <taxon>Methanobacteria</taxon>
        <taxon>Methanobacteriales</taxon>
        <taxon>Methanobacteriaceae</taxon>
        <taxon>Methanosphaera</taxon>
    </lineage>
</organism>